<proteinExistence type="predicted"/>
<evidence type="ECO:0000256" key="3">
    <source>
        <dbReference type="ARBA" id="ARBA00023319"/>
    </source>
</evidence>
<accession>A0A8D0A046</accession>
<keyword evidence="3" id="KW-0393">Immunoglobulin domain</keyword>
<dbReference type="Pfam" id="PF07686">
    <property type="entry name" value="V-set"/>
    <property type="match status" value="1"/>
</dbReference>
<evidence type="ECO:0000259" key="4">
    <source>
        <dbReference type="PROSITE" id="PS50835"/>
    </source>
</evidence>
<dbReference type="PROSITE" id="PS50835">
    <property type="entry name" value="IG_LIKE"/>
    <property type="match status" value="1"/>
</dbReference>
<dbReference type="Proteomes" id="UP000694568">
    <property type="component" value="Unplaced"/>
</dbReference>
<dbReference type="SMART" id="SM00409">
    <property type="entry name" value="IG"/>
    <property type="match status" value="1"/>
</dbReference>
<feature type="domain" description="Ig-like" evidence="4">
    <location>
        <begin position="1"/>
        <end position="97"/>
    </location>
</feature>
<dbReference type="GO" id="GO:0050852">
    <property type="term" value="P:T cell receptor signaling pathway"/>
    <property type="evidence" value="ECO:0007669"/>
    <property type="project" value="TreeGrafter"/>
</dbReference>
<keyword evidence="6" id="KW-1185">Reference proteome</keyword>
<dbReference type="InterPro" id="IPR007110">
    <property type="entry name" value="Ig-like_dom"/>
</dbReference>
<protein>
    <recommendedName>
        <fullName evidence="4">Ig-like domain-containing protein</fullName>
    </recommendedName>
</protein>
<dbReference type="InterPro" id="IPR013783">
    <property type="entry name" value="Ig-like_fold"/>
</dbReference>
<dbReference type="GO" id="GO:0009897">
    <property type="term" value="C:external side of plasma membrane"/>
    <property type="evidence" value="ECO:0007669"/>
    <property type="project" value="TreeGrafter"/>
</dbReference>
<evidence type="ECO:0000256" key="2">
    <source>
        <dbReference type="ARBA" id="ARBA00023136"/>
    </source>
</evidence>
<dbReference type="InterPro" id="IPR013106">
    <property type="entry name" value="Ig_V-set"/>
</dbReference>
<dbReference type="GO" id="GO:0005102">
    <property type="term" value="F:signaling receptor binding"/>
    <property type="evidence" value="ECO:0007669"/>
    <property type="project" value="TreeGrafter"/>
</dbReference>
<keyword evidence="2" id="KW-0472">Membrane</keyword>
<dbReference type="AlphaFoldDB" id="A0A8D0A046"/>
<dbReference type="PANTHER" id="PTHR24100">
    <property type="entry name" value="BUTYROPHILIN"/>
    <property type="match status" value="1"/>
</dbReference>
<dbReference type="InterPro" id="IPR036179">
    <property type="entry name" value="Ig-like_dom_sf"/>
</dbReference>
<dbReference type="PANTHER" id="PTHR24100:SF151">
    <property type="entry name" value="ICOS LIGAND"/>
    <property type="match status" value="1"/>
</dbReference>
<evidence type="ECO:0000313" key="6">
    <source>
        <dbReference type="Proteomes" id="UP000694568"/>
    </source>
</evidence>
<evidence type="ECO:0000313" key="5">
    <source>
        <dbReference type="Ensembl" id="ENSSLUP00000047315.1"/>
    </source>
</evidence>
<dbReference type="InterPro" id="IPR003599">
    <property type="entry name" value="Ig_sub"/>
</dbReference>
<organism evidence="5 6">
    <name type="scientific">Sander lucioperca</name>
    <name type="common">Pike-perch</name>
    <name type="synonym">Perca lucioperca</name>
    <dbReference type="NCBI Taxonomy" id="283035"/>
    <lineage>
        <taxon>Eukaryota</taxon>
        <taxon>Metazoa</taxon>
        <taxon>Chordata</taxon>
        <taxon>Craniata</taxon>
        <taxon>Vertebrata</taxon>
        <taxon>Euteleostomi</taxon>
        <taxon>Actinopterygii</taxon>
        <taxon>Neopterygii</taxon>
        <taxon>Teleostei</taxon>
        <taxon>Neoteleostei</taxon>
        <taxon>Acanthomorphata</taxon>
        <taxon>Eupercaria</taxon>
        <taxon>Perciformes</taxon>
        <taxon>Percoidei</taxon>
        <taxon>Percidae</taxon>
        <taxon>Luciopercinae</taxon>
        <taxon>Sander</taxon>
    </lineage>
</organism>
<evidence type="ECO:0000256" key="1">
    <source>
        <dbReference type="ARBA" id="ARBA00004370"/>
    </source>
</evidence>
<reference evidence="5" key="2">
    <citation type="submission" date="2025-09" db="UniProtKB">
        <authorList>
            <consortium name="Ensembl"/>
        </authorList>
    </citation>
    <scope>IDENTIFICATION</scope>
</reference>
<comment type="subcellular location">
    <subcellularLocation>
        <location evidence="1">Membrane</location>
    </subcellularLocation>
</comment>
<dbReference type="GO" id="GO:0001817">
    <property type="term" value="P:regulation of cytokine production"/>
    <property type="evidence" value="ECO:0007669"/>
    <property type="project" value="TreeGrafter"/>
</dbReference>
<reference evidence="5" key="1">
    <citation type="submission" date="2025-08" db="UniProtKB">
        <authorList>
            <consortium name="Ensembl"/>
        </authorList>
    </citation>
    <scope>IDENTIFICATION</scope>
</reference>
<name>A0A8D0A046_SANLU</name>
<dbReference type="Ensembl" id="ENSSLUT00000048761.1">
    <property type="protein sequence ID" value="ENSSLUP00000047315.1"/>
    <property type="gene ID" value="ENSSLUG00000020825.1"/>
</dbReference>
<dbReference type="Gene3D" id="2.60.40.10">
    <property type="entry name" value="Immunoglobulins"/>
    <property type="match status" value="1"/>
</dbReference>
<dbReference type="SUPFAM" id="SSF48726">
    <property type="entry name" value="Immunoglobulin"/>
    <property type="match status" value="1"/>
</dbReference>
<dbReference type="SMART" id="SM00406">
    <property type="entry name" value="IGv"/>
    <property type="match status" value="1"/>
</dbReference>
<sequence length="124" mass="14091">MRRKSISQESVTVYPGDDVTLPCQAADYPIGVVEWSRADLEKEYVLLYRDGRLDPTHQHPDFKDRVELVDRELKGGDVSLILKGVNSLEAGIYECRVVPAHSNRLFLDNKPIRTIRLQVTVLGE</sequence>
<dbReference type="GeneTree" id="ENSGT01010000228626"/>
<dbReference type="InterPro" id="IPR050504">
    <property type="entry name" value="IgSF_BTN/MOG"/>
</dbReference>